<dbReference type="EMBL" id="CYZI01000074">
    <property type="protein sequence ID" value="CUP54748.1"/>
    <property type="molecule type" value="Genomic_DNA"/>
</dbReference>
<name>A0A174P7L2_PHOVU</name>
<reference evidence="1 2" key="1">
    <citation type="submission" date="2015-09" db="EMBL/GenBank/DDBJ databases">
        <authorList>
            <consortium name="Pathogen Informatics"/>
        </authorList>
    </citation>
    <scope>NUCLEOTIDE SEQUENCE [LARGE SCALE GENOMIC DNA]</scope>
    <source>
        <strain evidence="1 2">2789STDY5834842</strain>
    </source>
</reference>
<evidence type="ECO:0000313" key="2">
    <source>
        <dbReference type="Proteomes" id="UP000095333"/>
    </source>
</evidence>
<proteinExistence type="predicted"/>
<sequence>MDHVSTDKNKNMIQNICNKNEGVSYTRCAFFFFVDYKNRLIFLSCDILRISLIYVFATSKYSYCKLIKQSNQSIHTFFSHFCTHLFYIEGNGKEGKVHEDLILSKMAETFVVHIVFHLFEHSFRFYASLSSVFQSFLGTQQLFGFLPVSSESVILFYRPVLLCLKISAS</sequence>
<organism evidence="1 2">
    <name type="scientific">Phocaeicola vulgatus</name>
    <name type="common">Bacteroides vulgatus</name>
    <dbReference type="NCBI Taxonomy" id="821"/>
    <lineage>
        <taxon>Bacteria</taxon>
        <taxon>Pseudomonadati</taxon>
        <taxon>Bacteroidota</taxon>
        <taxon>Bacteroidia</taxon>
        <taxon>Bacteroidales</taxon>
        <taxon>Bacteroidaceae</taxon>
        <taxon>Phocaeicola</taxon>
    </lineage>
</organism>
<dbReference type="AlphaFoldDB" id="A0A174P7L2"/>
<accession>A0A174P7L2</accession>
<gene>
    <name evidence="1" type="ORF">ERS852457_04297</name>
</gene>
<protein>
    <submittedName>
        <fullName evidence="1">Uncharacterized protein</fullName>
    </submittedName>
</protein>
<dbReference type="Proteomes" id="UP000095333">
    <property type="component" value="Unassembled WGS sequence"/>
</dbReference>
<evidence type="ECO:0000313" key="1">
    <source>
        <dbReference type="EMBL" id="CUP54748.1"/>
    </source>
</evidence>